<reference evidence="12" key="1">
    <citation type="journal article" date="2020" name="mSystems">
        <title>Genome- and Community-Level Interaction Insights into Carbon Utilization and Element Cycling Functions of Hydrothermarchaeota in Hydrothermal Sediment.</title>
        <authorList>
            <person name="Zhou Z."/>
            <person name="Liu Y."/>
            <person name="Xu W."/>
            <person name="Pan J."/>
            <person name="Luo Z.H."/>
            <person name="Li M."/>
        </authorList>
    </citation>
    <scope>NUCLEOTIDE SEQUENCE [LARGE SCALE GENOMIC DNA]</scope>
    <source>
        <strain evidence="12">SpSt-6</strain>
    </source>
</reference>
<dbReference type="UniPathway" id="UPA00214"/>
<evidence type="ECO:0000256" key="1">
    <source>
        <dbReference type="ARBA" id="ARBA00000083"/>
    </source>
</evidence>
<organism evidence="12">
    <name type="scientific">Thermodesulfobacterium geofontis</name>
    <dbReference type="NCBI Taxonomy" id="1295609"/>
    <lineage>
        <taxon>Bacteria</taxon>
        <taxon>Pseudomonadati</taxon>
        <taxon>Thermodesulfobacteriota</taxon>
        <taxon>Thermodesulfobacteria</taxon>
        <taxon>Thermodesulfobacteriales</taxon>
        <taxon>Thermodesulfobacteriaceae</taxon>
        <taxon>Thermodesulfobacterium</taxon>
    </lineage>
</organism>
<keyword evidence="9 10" id="KW-0119">Carbohydrate metabolism</keyword>
<evidence type="ECO:0000256" key="9">
    <source>
        <dbReference type="ARBA" id="ARBA00023277"/>
    </source>
</evidence>
<evidence type="ECO:0000256" key="5">
    <source>
        <dbReference type="ARBA" id="ARBA00013189"/>
    </source>
</evidence>
<comment type="pathway">
    <text evidence="3 10">Carbohydrate metabolism; galactose metabolism.</text>
</comment>
<comment type="catalytic activity">
    <reaction evidence="1 10">
        <text>UDP-alpha-D-glucose = UDP-alpha-D-galactose</text>
        <dbReference type="Rhea" id="RHEA:22168"/>
        <dbReference type="ChEBI" id="CHEBI:58885"/>
        <dbReference type="ChEBI" id="CHEBI:66914"/>
        <dbReference type="EC" id="5.1.3.2"/>
    </reaction>
</comment>
<keyword evidence="7 10" id="KW-0520">NAD</keyword>
<evidence type="ECO:0000256" key="10">
    <source>
        <dbReference type="RuleBase" id="RU366046"/>
    </source>
</evidence>
<dbReference type="Pfam" id="PF01370">
    <property type="entry name" value="Epimerase"/>
    <property type="match status" value="1"/>
</dbReference>
<dbReference type="CDD" id="cd05247">
    <property type="entry name" value="UDP_G4E_1_SDR_e"/>
    <property type="match status" value="1"/>
</dbReference>
<dbReference type="EC" id="5.1.3.2" evidence="5 10"/>
<evidence type="ECO:0000259" key="11">
    <source>
        <dbReference type="Pfam" id="PF01370"/>
    </source>
</evidence>
<evidence type="ECO:0000256" key="3">
    <source>
        <dbReference type="ARBA" id="ARBA00004947"/>
    </source>
</evidence>
<keyword evidence="8 10" id="KW-0413">Isomerase</keyword>
<gene>
    <name evidence="12" type="primary">galE</name>
    <name evidence="12" type="ORF">ENT66_03880</name>
</gene>
<dbReference type="EMBL" id="DSZN01000070">
    <property type="protein sequence ID" value="HGQ85497.1"/>
    <property type="molecule type" value="Genomic_DNA"/>
</dbReference>
<dbReference type="InterPro" id="IPR036291">
    <property type="entry name" value="NAD(P)-bd_dom_sf"/>
</dbReference>
<dbReference type="Gene3D" id="3.40.50.720">
    <property type="entry name" value="NAD(P)-binding Rossmann-like Domain"/>
    <property type="match status" value="1"/>
</dbReference>
<dbReference type="GO" id="GO:0003978">
    <property type="term" value="F:UDP-glucose 4-epimerase activity"/>
    <property type="evidence" value="ECO:0007669"/>
    <property type="project" value="UniProtKB-UniRule"/>
</dbReference>
<dbReference type="PANTHER" id="PTHR43725">
    <property type="entry name" value="UDP-GLUCOSE 4-EPIMERASE"/>
    <property type="match status" value="1"/>
</dbReference>
<feature type="domain" description="NAD-dependent epimerase/dehydratase" evidence="11">
    <location>
        <begin position="8"/>
        <end position="255"/>
    </location>
</feature>
<evidence type="ECO:0000313" key="12">
    <source>
        <dbReference type="EMBL" id="HGQ85497.1"/>
    </source>
</evidence>
<comment type="subunit">
    <text evidence="10">Homodimer.</text>
</comment>
<evidence type="ECO:0000256" key="4">
    <source>
        <dbReference type="ARBA" id="ARBA00007637"/>
    </source>
</evidence>
<evidence type="ECO:0000256" key="2">
    <source>
        <dbReference type="ARBA" id="ARBA00001911"/>
    </source>
</evidence>
<comment type="cofactor">
    <cofactor evidence="2 10">
        <name>NAD(+)</name>
        <dbReference type="ChEBI" id="CHEBI:57540"/>
    </cofactor>
</comment>
<comment type="caution">
    <text evidence="12">The sequence shown here is derived from an EMBL/GenBank/DDBJ whole genome shotgun (WGS) entry which is preliminary data.</text>
</comment>
<dbReference type="PANTHER" id="PTHR43725:SF53">
    <property type="entry name" value="UDP-ARABINOSE 4-EPIMERASE 1"/>
    <property type="match status" value="1"/>
</dbReference>
<proteinExistence type="inferred from homology"/>
<protein>
    <recommendedName>
        <fullName evidence="6 10">UDP-glucose 4-epimerase</fullName>
        <ecNumber evidence="5 10">5.1.3.2</ecNumber>
    </recommendedName>
</protein>
<comment type="similarity">
    <text evidence="4 10">Belongs to the NAD(P)-dependent epimerase/dehydratase family.</text>
</comment>
<sequence>MISSKVKVLLTGGAGYIGSHVAKLLTKYDYEVIIIDNLFSSQPQKVYGKFYKLDLREEGKLLEIIKKEKPDIVLHFASFISVPESIEEPFTYYENNVGNTIKLLSAMKKAGIKNFLFSSSAAVYGIPEIIPVPETAVLKPINPYGETKAMIEKILRDMAEAGEINYISLRYFNVAGADPEGEIGPNYKQPTHLIIRALKVAKGEIPYLEIYGTDYPTPDGTCIRDYIHVMDLATAHLLALEYLLSKGESIVLNCGYGRGFSVREVISVVKKVTGIDFKVIETKRRAGDPPILIADNTRIKKILKWEPKYDSLETIIKDSWKWELKQK</sequence>
<evidence type="ECO:0000256" key="6">
    <source>
        <dbReference type="ARBA" id="ARBA00018569"/>
    </source>
</evidence>
<dbReference type="AlphaFoldDB" id="A0A7C4NT86"/>
<dbReference type="Gene3D" id="3.90.25.10">
    <property type="entry name" value="UDP-galactose 4-epimerase, domain 1"/>
    <property type="match status" value="1"/>
</dbReference>
<evidence type="ECO:0000256" key="7">
    <source>
        <dbReference type="ARBA" id="ARBA00023027"/>
    </source>
</evidence>
<accession>A0A7C4NT86</accession>
<dbReference type="NCBIfam" id="TIGR01179">
    <property type="entry name" value="galE"/>
    <property type="match status" value="1"/>
</dbReference>
<dbReference type="InterPro" id="IPR005886">
    <property type="entry name" value="UDP_G4E"/>
</dbReference>
<dbReference type="SUPFAM" id="SSF51735">
    <property type="entry name" value="NAD(P)-binding Rossmann-fold domains"/>
    <property type="match status" value="1"/>
</dbReference>
<evidence type="ECO:0000256" key="8">
    <source>
        <dbReference type="ARBA" id="ARBA00023235"/>
    </source>
</evidence>
<dbReference type="InterPro" id="IPR001509">
    <property type="entry name" value="Epimerase_deHydtase"/>
</dbReference>
<dbReference type="GO" id="GO:0033499">
    <property type="term" value="P:galactose catabolic process via UDP-galactose, Leloir pathway"/>
    <property type="evidence" value="ECO:0007669"/>
    <property type="project" value="TreeGrafter"/>
</dbReference>
<name>A0A7C4NT86_9BACT</name>